<keyword evidence="1" id="KW-0378">Hydrolase</keyword>
<dbReference type="PIRSF" id="PIRSF005962">
    <property type="entry name" value="Pept_M20D_amidohydro"/>
    <property type="match status" value="1"/>
</dbReference>
<evidence type="ECO:0000259" key="2">
    <source>
        <dbReference type="Pfam" id="PF07687"/>
    </source>
</evidence>
<dbReference type="Gene3D" id="3.40.630.10">
    <property type="entry name" value="Zn peptidases"/>
    <property type="match status" value="1"/>
</dbReference>
<dbReference type="RefSeq" id="WP_380249074.1">
    <property type="nucleotide sequence ID" value="NZ_JBHUII010000001.1"/>
</dbReference>
<dbReference type="InterPro" id="IPR011650">
    <property type="entry name" value="Peptidase_M20_dimer"/>
</dbReference>
<reference evidence="4" key="1">
    <citation type="journal article" date="2019" name="Int. J. Syst. Evol. Microbiol.">
        <title>The Global Catalogue of Microorganisms (GCM) 10K type strain sequencing project: providing services to taxonomists for standard genome sequencing and annotation.</title>
        <authorList>
            <consortium name="The Broad Institute Genomics Platform"/>
            <consortium name="The Broad Institute Genome Sequencing Center for Infectious Disease"/>
            <person name="Wu L."/>
            <person name="Ma J."/>
        </authorList>
    </citation>
    <scope>NUCLEOTIDE SEQUENCE [LARGE SCALE GENOMIC DNA]</scope>
    <source>
        <strain evidence="4">CGMCC 4.7192</strain>
    </source>
</reference>
<sequence length="395" mass="42974">MAIVIPRALSALKSKMTDIRQDLHRHPELGFDEQRTAKIVASELRSYGLEVYEKIGVTGVVGILKSGDSNRAIGLRADMDALPIQETSPHDYPSQNNGVMHACGHDGHTAMLLGAACYLSNNLNFEGTVVFIFQPSEENGLGAKAMLKDDLFTKFPIDEIYGMHNLPGAPRNSFSTREGTICSSESLFEINIQARGGHSAMPQKGVDAILVGSEIVQALQHIVARKLDPSSGCVVSVTEFTTDGRRNVLPGNALLKGDVRARTPEDRTQIKSLMQRILDGIAHSHEVEIHFSFQTEFIETINSPEQTAASITVAKGLSDQVDGNRSPMSFSEDFALFSQAKPGCFILIGNGTEGLNGKPLHASDYDFNDEILTTGASYWASLVSERLPKQDIIKC</sequence>
<dbReference type="SUPFAM" id="SSF53187">
    <property type="entry name" value="Zn-dependent exopeptidases"/>
    <property type="match status" value="1"/>
</dbReference>
<dbReference type="InterPro" id="IPR002933">
    <property type="entry name" value="Peptidase_M20"/>
</dbReference>
<name>A0ABW5BJF3_9PROT</name>
<dbReference type="EMBL" id="JBHUII010000001">
    <property type="protein sequence ID" value="MFD2204974.1"/>
    <property type="molecule type" value="Genomic_DNA"/>
</dbReference>
<dbReference type="Proteomes" id="UP001597294">
    <property type="component" value="Unassembled WGS sequence"/>
</dbReference>
<dbReference type="CDD" id="cd05666">
    <property type="entry name" value="M20_Acy1-like"/>
    <property type="match status" value="1"/>
</dbReference>
<evidence type="ECO:0000256" key="1">
    <source>
        <dbReference type="ARBA" id="ARBA00022801"/>
    </source>
</evidence>
<organism evidence="3 4">
    <name type="scientific">Kiloniella antarctica</name>
    <dbReference type="NCBI Taxonomy" id="1550907"/>
    <lineage>
        <taxon>Bacteria</taxon>
        <taxon>Pseudomonadati</taxon>
        <taxon>Pseudomonadota</taxon>
        <taxon>Alphaproteobacteria</taxon>
        <taxon>Rhodospirillales</taxon>
        <taxon>Kiloniellaceae</taxon>
        <taxon>Kiloniella</taxon>
    </lineage>
</organism>
<dbReference type="SUPFAM" id="SSF55031">
    <property type="entry name" value="Bacterial exopeptidase dimerisation domain"/>
    <property type="match status" value="1"/>
</dbReference>
<keyword evidence="4" id="KW-1185">Reference proteome</keyword>
<evidence type="ECO:0000313" key="3">
    <source>
        <dbReference type="EMBL" id="MFD2204974.1"/>
    </source>
</evidence>
<dbReference type="PANTHER" id="PTHR11014">
    <property type="entry name" value="PEPTIDASE M20 FAMILY MEMBER"/>
    <property type="match status" value="1"/>
</dbReference>
<proteinExistence type="predicted"/>
<dbReference type="Pfam" id="PF01546">
    <property type="entry name" value="Peptidase_M20"/>
    <property type="match status" value="1"/>
</dbReference>
<comment type="caution">
    <text evidence="3">The sequence shown here is derived from an EMBL/GenBank/DDBJ whole genome shotgun (WGS) entry which is preliminary data.</text>
</comment>
<dbReference type="InterPro" id="IPR017439">
    <property type="entry name" value="Amidohydrolase"/>
</dbReference>
<protein>
    <submittedName>
        <fullName evidence="3">M20 aminoacylase family protein</fullName>
    </submittedName>
</protein>
<accession>A0ABW5BJF3</accession>
<dbReference type="PANTHER" id="PTHR11014:SF63">
    <property type="entry name" value="METALLOPEPTIDASE, PUTATIVE (AFU_ORTHOLOGUE AFUA_6G09600)-RELATED"/>
    <property type="match status" value="1"/>
</dbReference>
<dbReference type="NCBIfam" id="TIGR01891">
    <property type="entry name" value="amidohydrolases"/>
    <property type="match status" value="1"/>
</dbReference>
<evidence type="ECO:0000313" key="4">
    <source>
        <dbReference type="Proteomes" id="UP001597294"/>
    </source>
</evidence>
<gene>
    <name evidence="3" type="ORF">ACFSKO_05110</name>
</gene>
<dbReference type="Pfam" id="PF07687">
    <property type="entry name" value="M20_dimer"/>
    <property type="match status" value="1"/>
</dbReference>
<dbReference type="InterPro" id="IPR036264">
    <property type="entry name" value="Bact_exopeptidase_dim_dom"/>
</dbReference>
<feature type="domain" description="Peptidase M20 dimerisation" evidence="2">
    <location>
        <begin position="188"/>
        <end position="283"/>
    </location>
</feature>
<dbReference type="Gene3D" id="3.30.70.360">
    <property type="match status" value="1"/>
</dbReference>